<protein>
    <submittedName>
        <fullName evidence="1">Uncharacterized protein</fullName>
    </submittedName>
</protein>
<reference evidence="1 2" key="1">
    <citation type="journal article" date="2018" name="Front. Plant Sci.">
        <title>Red Clover (Trifolium pratense) and Zigzag Clover (T. medium) - A Picture of Genomic Similarities and Differences.</title>
        <authorList>
            <person name="Dluhosova J."/>
            <person name="Istvanek J."/>
            <person name="Nedelnik J."/>
            <person name="Repkova J."/>
        </authorList>
    </citation>
    <scope>NUCLEOTIDE SEQUENCE [LARGE SCALE GENOMIC DNA]</scope>
    <source>
        <strain evidence="2">cv. 10/8</strain>
        <tissue evidence="1">Leaf</tissue>
    </source>
</reference>
<comment type="caution">
    <text evidence="1">The sequence shown here is derived from an EMBL/GenBank/DDBJ whole genome shotgun (WGS) entry which is preliminary data.</text>
</comment>
<dbReference type="AlphaFoldDB" id="A0A392R7G3"/>
<proteinExistence type="predicted"/>
<feature type="non-terminal residue" evidence="1">
    <location>
        <position position="1"/>
    </location>
</feature>
<evidence type="ECO:0000313" key="1">
    <source>
        <dbReference type="EMBL" id="MCI32543.1"/>
    </source>
</evidence>
<accession>A0A392R7G3</accession>
<dbReference type="EMBL" id="LXQA010196526">
    <property type="protein sequence ID" value="MCI32543.1"/>
    <property type="molecule type" value="Genomic_DNA"/>
</dbReference>
<evidence type="ECO:0000313" key="2">
    <source>
        <dbReference type="Proteomes" id="UP000265520"/>
    </source>
</evidence>
<keyword evidence="2" id="KW-1185">Reference proteome</keyword>
<organism evidence="1 2">
    <name type="scientific">Trifolium medium</name>
    <dbReference type="NCBI Taxonomy" id="97028"/>
    <lineage>
        <taxon>Eukaryota</taxon>
        <taxon>Viridiplantae</taxon>
        <taxon>Streptophyta</taxon>
        <taxon>Embryophyta</taxon>
        <taxon>Tracheophyta</taxon>
        <taxon>Spermatophyta</taxon>
        <taxon>Magnoliopsida</taxon>
        <taxon>eudicotyledons</taxon>
        <taxon>Gunneridae</taxon>
        <taxon>Pentapetalae</taxon>
        <taxon>rosids</taxon>
        <taxon>fabids</taxon>
        <taxon>Fabales</taxon>
        <taxon>Fabaceae</taxon>
        <taxon>Papilionoideae</taxon>
        <taxon>50 kb inversion clade</taxon>
        <taxon>NPAAA clade</taxon>
        <taxon>Hologalegina</taxon>
        <taxon>IRL clade</taxon>
        <taxon>Trifolieae</taxon>
        <taxon>Trifolium</taxon>
    </lineage>
</organism>
<dbReference type="Proteomes" id="UP000265520">
    <property type="component" value="Unassembled WGS sequence"/>
</dbReference>
<sequence>SSGVVCGKVFPKKPSQIHHLYHPPSIQKFQWQDLKILNHAKSYPPYLEERSNTKIYPALPNEKRRRQI</sequence>
<name>A0A392R7G3_9FABA</name>